<dbReference type="GO" id="GO:0019631">
    <property type="term" value="P:quinate catabolic process"/>
    <property type="evidence" value="ECO:0007669"/>
    <property type="project" value="TreeGrafter"/>
</dbReference>
<dbReference type="GO" id="GO:0009073">
    <property type="term" value="P:aromatic amino acid family biosynthetic process"/>
    <property type="evidence" value="ECO:0007669"/>
    <property type="project" value="UniProtKB-KW"/>
</dbReference>
<dbReference type="InterPro" id="IPR036441">
    <property type="entry name" value="DHquinase_II_sf"/>
</dbReference>
<dbReference type="GO" id="GO:0008652">
    <property type="term" value="P:amino acid biosynthetic process"/>
    <property type="evidence" value="ECO:0007669"/>
    <property type="project" value="UniProtKB-KW"/>
</dbReference>
<comment type="caution">
    <text evidence="11">The sequence shown here is derived from an EMBL/GenBank/DDBJ whole genome shotgun (WGS) entry which is preliminary data.</text>
</comment>
<comment type="pathway">
    <text evidence="2 7">Metabolic intermediate biosynthesis; chorismate biosynthesis; chorismate from D-erythrose 4-phosphate and phosphoenolpyruvate: step 3/7.</text>
</comment>
<comment type="similarity">
    <text evidence="3 7">Belongs to the type-II 3-dehydroquinase family.</text>
</comment>
<feature type="binding site" evidence="7 9">
    <location>
        <position position="81"/>
    </location>
    <ligand>
        <name>substrate</name>
    </ligand>
</feature>
<keyword evidence="12" id="KW-1185">Reference proteome</keyword>
<dbReference type="NCBIfam" id="NF003806">
    <property type="entry name" value="PRK05395.1-3"/>
    <property type="match status" value="1"/>
</dbReference>
<dbReference type="AlphaFoldDB" id="A0A1B9B977"/>
<evidence type="ECO:0000256" key="1">
    <source>
        <dbReference type="ARBA" id="ARBA00001864"/>
    </source>
</evidence>
<dbReference type="SUPFAM" id="SSF52304">
    <property type="entry name" value="Type II 3-dehydroquinate dehydratase"/>
    <property type="match status" value="1"/>
</dbReference>
<dbReference type="EMBL" id="MAYT01000001">
    <property type="protein sequence ID" value="OCA92633.1"/>
    <property type="molecule type" value="Genomic_DNA"/>
</dbReference>
<reference evidence="12" key="1">
    <citation type="submission" date="2016-05" db="EMBL/GenBank/DDBJ databases">
        <authorList>
            <person name="Liu B."/>
            <person name="Wang J."/>
            <person name="Zhu Y."/>
            <person name="Liu G."/>
            <person name="Chen Q."/>
            <person name="Chen Z."/>
            <person name="Lan J."/>
            <person name="Che J."/>
            <person name="Ge C."/>
            <person name="Shi H."/>
            <person name="Pan Z."/>
            <person name="Liu X."/>
        </authorList>
    </citation>
    <scope>NUCLEOTIDE SEQUENCE [LARGE SCALE GENOMIC DNA]</scope>
    <source>
        <strain evidence="12">FJAT-27215</strain>
    </source>
</reference>
<evidence type="ECO:0000256" key="2">
    <source>
        <dbReference type="ARBA" id="ARBA00004902"/>
    </source>
</evidence>
<keyword evidence="7" id="KW-0057">Aromatic amino acid biosynthesis</keyword>
<dbReference type="UniPathway" id="UPA00053">
    <property type="reaction ID" value="UER00086"/>
</dbReference>
<dbReference type="InterPro" id="IPR018509">
    <property type="entry name" value="DHquinase_II_CS"/>
</dbReference>
<dbReference type="PIRSF" id="PIRSF001399">
    <property type="entry name" value="DHquinase_II"/>
    <property type="match status" value="1"/>
</dbReference>
<dbReference type="NCBIfam" id="NF003807">
    <property type="entry name" value="PRK05395.1-4"/>
    <property type="match status" value="1"/>
</dbReference>
<name>A0A1B9B977_9BACI</name>
<sequence>MKNILLLNGPNLNRLGKREPEVYGHETLEDLESRIMAKGKELGISVSAFQSNHEGELIDRLHLAADEEMDGIIFNPGAFTHYSYAIRDAIAAISVPVIEVHISNIHSREPFREHSVIAPVAAGQIAGLGFIGYELALQALIHR</sequence>
<dbReference type="PANTHER" id="PTHR21272">
    <property type="entry name" value="CATABOLIC 3-DEHYDROQUINASE"/>
    <property type="match status" value="1"/>
</dbReference>
<evidence type="ECO:0000256" key="5">
    <source>
        <dbReference type="ARBA" id="ARBA00012060"/>
    </source>
</evidence>
<dbReference type="PANTHER" id="PTHR21272:SF3">
    <property type="entry name" value="CATABOLIC 3-DEHYDROQUINASE"/>
    <property type="match status" value="1"/>
</dbReference>
<evidence type="ECO:0000256" key="6">
    <source>
        <dbReference type="ARBA" id="ARBA00023239"/>
    </source>
</evidence>
<evidence type="ECO:0000256" key="8">
    <source>
        <dbReference type="PIRSR" id="PIRSR001399-1"/>
    </source>
</evidence>
<evidence type="ECO:0000313" key="12">
    <source>
        <dbReference type="Proteomes" id="UP000092578"/>
    </source>
</evidence>
<evidence type="ECO:0000256" key="7">
    <source>
        <dbReference type="HAMAP-Rule" id="MF_00169"/>
    </source>
</evidence>
<dbReference type="PROSITE" id="PS01029">
    <property type="entry name" value="DEHYDROQUINASE_II"/>
    <property type="match status" value="1"/>
</dbReference>
<comment type="function">
    <text evidence="7">Catalyzes a trans-dehydration via an enolate intermediate.</text>
</comment>
<evidence type="ECO:0000256" key="4">
    <source>
        <dbReference type="ARBA" id="ARBA00011193"/>
    </source>
</evidence>
<dbReference type="Proteomes" id="UP000092578">
    <property type="component" value="Unassembled WGS sequence"/>
</dbReference>
<comment type="catalytic activity">
    <reaction evidence="1 7">
        <text>3-dehydroquinate = 3-dehydroshikimate + H2O</text>
        <dbReference type="Rhea" id="RHEA:21096"/>
        <dbReference type="ChEBI" id="CHEBI:15377"/>
        <dbReference type="ChEBI" id="CHEBI:16630"/>
        <dbReference type="ChEBI" id="CHEBI:32364"/>
        <dbReference type="EC" id="4.2.1.10"/>
    </reaction>
</comment>
<feature type="site" description="Transition state stabilizer" evidence="7 10">
    <location>
        <position position="18"/>
    </location>
</feature>
<dbReference type="HAMAP" id="MF_00169">
    <property type="entry name" value="AroQ"/>
    <property type="match status" value="1"/>
</dbReference>
<comment type="subunit">
    <text evidence="4 7">Homododecamer.</text>
</comment>
<dbReference type="NCBIfam" id="TIGR01088">
    <property type="entry name" value="aroQ"/>
    <property type="match status" value="1"/>
</dbReference>
<feature type="binding site" evidence="7 9">
    <location>
        <position position="112"/>
    </location>
    <ligand>
        <name>substrate</name>
    </ligand>
</feature>
<keyword evidence="7" id="KW-0028">Amino-acid biosynthesis</keyword>
<evidence type="ECO:0000256" key="10">
    <source>
        <dbReference type="PIRSR" id="PIRSR001399-3"/>
    </source>
</evidence>
<gene>
    <name evidence="7" type="primary">aroQ</name>
    <name evidence="11" type="ORF">A8F95_02780</name>
</gene>
<feature type="binding site" evidence="7 9">
    <location>
        <begin position="102"/>
        <end position="103"/>
    </location>
    <ligand>
        <name>substrate</name>
    </ligand>
</feature>
<dbReference type="GO" id="GO:0009423">
    <property type="term" value="P:chorismate biosynthetic process"/>
    <property type="evidence" value="ECO:0007669"/>
    <property type="project" value="UniProtKB-UniRule"/>
</dbReference>
<feature type="active site" description="Proton acceptor" evidence="7 8">
    <location>
        <position position="23"/>
    </location>
</feature>
<keyword evidence="6 7" id="KW-0456">Lyase</keyword>
<dbReference type="InterPro" id="IPR001874">
    <property type="entry name" value="DHquinase_II"/>
</dbReference>
<dbReference type="CDD" id="cd00466">
    <property type="entry name" value="DHQase_II"/>
    <property type="match status" value="1"/>
</dbReference>
<feature type="active site" description="Proton donor" evidence="7 8">
    <location>
        <position position="101"/>
    </location>
</feature>
<accession>A0A1B9B977</accession>
<evidence type="ECO:0000256" key="3">
    <source>
        <dbReference type="ARBA" id="ARBA00011037"/>
    </source>
</evidence>
<organism evidence="11 12">
    <name type="scientific">Pseudobacillus wudalianchiensis</name>
    <dbReference type="NCBI Taxonomy" id="1743143"/>
    <lineage>
        <taxon>Bacteria</taxon>
        <taxon>Bacillati</taxon>
        <taxon>Bacillota</taxon>
        <taxon>Bacilli</taxon>
        <taxon>Bacillales</taxon>
        <taxon>Bacillaceae</taxon>
        <taxon>Pseudobacillus</taxon>
    </lineage>
</organism>
<feature type="binding site" evidence="7 9">
    <location>
        <position position="88"/>
    </location>
    <ligand>
        <name>substrate</name>
    </ligand>
</feature>
<evidence type="ECO:0000256" key="9">
    <source>
        <dbReference type="PIRSR" id="PIRSR001399-2"/>
    </source>
</evidence>
<dbReference type="Gene3D" id="3.40.50.9100">
    <property type="entry name" value="Dehydroquinase, class II"/>
    <property type="match status" value="1"/>
</dbReference>
<dbReference type="NCBIfam" id="NF003805">
    <property type="entry name" value="PRK05395.1-2"/>
    <property type="match status" value="1"/>
</dbReference>
<dbReference type="EC" id="4.2.1.10" evidence="5 7"/>
<protein>
    <recommendedName>
        <fullName evidence="5 7">3-dehydroquinate dehydratase</fullName>
        <shortName evidence="7">3-dehydroquinase</shortName>
        <ecNumber evidence="5 7">4.2.1.10</ecNumber>
    </recommendedName>
    <alternativeName>
        <fullName evidence="7">Type II DHQase</fullName>
    </alternativeName>
</protein>
<dbReference type="Pfam" id="PF01220">
    <property type="entry name" value="DHquinase_II"/>
    <property type="match status" value="1"/>
</dbReference>
<proteinExistence type="inferred from homology"/>
<evidence type="ECO:0000313" key="11">
    <source>
        <dbReference type="EMBL" id="OCA92633.1"/>
    </source>
</evidence>
<dbReference type="RefSeq" id="WP_065409123.1">
    <property type="nucleotide sequence ID" value="NZ_MAYT01000001.1"/>
</dbReference>
<dbReference type="GO" id="GO:0003855">
    <property type="term" value="F:3-dehydroquinate dehydratase activity"/>
    <property type="evidence" value="ECO:0007669"/>
    <property type="project" value="UniProtKB-UniRule"/>
</dbReference>
<feature type="binding site" evidence="7 9">
    <location>
        <position position="75"/>
    </location>
    <ligand>
        <name>substrate</name>
    </ligand>
</feature>